<dbReference type="Proteomes" id="UP000827092">
    <property type="component" value="Unassembled WGS sequence"/>
</dbReference>
<sequence>MEDAGLYLKEVDSFEILPHLSEDDKFIETQKYRHLKQYTDDLISETNSLSSSNVWSVISETELFDIRNPFDTSDSESDIIVLKPTSDLTILEKFSSEIETDECDYFVQETVSHGESLRDQALQTASVNNLDLVPYNNKFEHSETNYLSSINALSISETEFNDLRNLLNTSYSESNFIDLESSSDFTAQEKFSSKIETVESNSSVQEIVPNGESLVDNALKTIPVNNLVLVPYNNQTENGKKQLETEDLKFEYPLNNSEGIIIDIILDQVLKTILDGAFHDAGKNTLPCGETRSKVAIENAIEDSLNENIPPLIACEETENKRMAVKVHRGRSKSSKKICGVFHNGIKFCEWLLGNRLVRTVLESAQFSFNSFVNLFGMEFNRIRDIEEECLNLTIVSEDSHCRAIEEAFLSIFHGRVSFSRVISPIQDSIPGGPVLPIGHLAGVHSAEMKIHSAKQSSRDSTVIATSTLLYEDVPQRWQMTTVICLDDPKLQLQLHNFTVSTPIPFVTDAKNKTLRDTSFAVSLEGAVSARTPEIVKDIQDILTGFHSYTSLKSAALVLAGIFIAKSCPAIMATAF</sequence>
<evidence type="ECO:0000313" key="2">
    <source>
        <dbReference type="Proteomes" id="UP000827092"/>
    </source>
</evidence>
<dbReference type="AlphaFoldDB" id="A0AAV6ULA6"/>
<accession>A0AAV6ULA6</accession>
<gene>
    <name evidence="1" type="ORF">JTE90_017762</name>
</gene>
<comment type="caution">
    <text evidence="1">The sequence shown here is derived from an EMBL/GenBank/DDBJ whole genome shotgun (WGS) entry which is preliminary data.</text>
</comment>
<organism evidence="1 2">
    <name type="scientific">Oedothorax gibbosus</name>
    <dbReference type="NCBI Taxonomy" id="931172"/>
    <lineage>
        <taxon>Eukaryota</taxon>
        <taxon>Metazoa</taxon>
        <taxon>Ecdysozoa</taxon>
        <taxon>Arthropoda</taxon>
        <taxon>Chelicerata</taxon>
        <taxon>Arachnida</taxon>
        <taxon>Araneae</taxon>
        <taxon>Araneomorphae</taxon>
        <taxon>Entelegynae</taxon>
        <taxon>Araneoidea</taxon>
        <taxon>Linyphiidae</taxon>
        <taxon>Erigoninae</taxon>
        <taxon>Oedothorax</taxon>
    </lineage>
</organism>
<dbReference type="EMBL" id="JAFNEN010000354">
    <property type="protein sequence ID" value="KAG8184907.1"/>
    <property type="molecule type" value="Genomic_DNA"/>
</dbReference>
<name>A0AAV6ULA6_9ARAC</name>
<proteinExistence type="predicted"/>
<evidence type="ECO:0000313" key="1">
    <source>
        <dbReference type="EMBL" id="KAG8184907.1"/>
    </source>
</evidence>
<keyword evidence="2" id="KW-1185">Reference proteome</keyword>
<protein>
    <submittedName>
        <fullName evidence="1">Uncharacterized protein</fullName>
    </submittedName>
</protein>
<reference evidence="1 2" key="1">
    <citation type="journal article" date="2022" name="Nat. Ecol. Evol.">
        <title>A masculinizing supergene underlies an exaggerated male reproductive morph in a spider.</title>
        <authorList>
            <person name="Hendrickx F."/>
            <person name="De Corte Z."/>
            <person name="Sonet G."/>
            <person name="Van Belleghem S.M."/>
            <person name="Kostlbacher S."/>
            <person name="Vangestel C."/>
        </authorList>
    </citation>
    <scope>NUCLEOTIDE SEQUENCE [LARGE SCALE GENOMIC DNA]</scope>
    <source>
        <strain evidence="1">W744_W776</strain>
    </source>
</reference>